<dbReference type="GO" id="GO:0004791">
    <property type="term" value="F:thioredoxin-disulfide reductase (NADPH) activity"/>
    <property type="evidence" value="ECO:0007669"/>
    <property type="project" value="TreeGrafter"/>
</dbReference>
<evidence type="ECO:0000256" key="1">
    <source>
        <dbReference type="SAM" id="MobiDB-lite"/>
    </source>
</evidence>
<dbReference type="InterPro" id="IPR036249">
    <property type="entry name" value="Thioredoxin-like_sf"/>
</dbReference>
<dbReference type="GO" id="GO:0005634">
    <property type="term" value="C:nucleus"/>
    <property type="evidence" value="ECO:0007669"/>
    <property type="project" value="TreeGrafter"/>
</dbReference>
<dbReference type="InterPro" id="IPR012336">
    <property type="entry name" value="Thioredoxin-like_fold"/>
</dbReference>
<reference evidence="4" key="1">
    <citation type="submission" date="2023-06" db="EMBL/GenBank/DDBJ databases">
        <title>Survivors Of The Sea: Transcriptome response of Skeletonema marinoi to long-term dormancy.</title>
        <authorList>
            <person name="Pinder M.I.M."/>
            <person name="Kourtchenko O."/>
            <person name="Robertson E.K."/>
            <person name="Larsson T."/>
            <person name="Maumus F."/>
            <person name="Osuna-Cruz C.M."/>
            <person name="Vancaester E."/>
            <person name="Stenow R."/>
            <person name="Vandepoele K."/>
            <person name="Ploug H."/>
            <person name="Bruchert V."/>
            <person name="Godhe A."/>
            <person name="Topel M."/>
        </authorList>
    </citation>
    <scope>NUCLEOTIDE SEQUENCE</scope>
    <source>
        <strain evidence="4">R05AC</strain>
    </source>
</reference>
<evidence type="ECO:0000259" key="3">
    <source>
        <dbReference type="PROSITE" id="PS51352"/>
    </source>
</evidence>
<dbReference type="Pfam" id="PF13905">
    <property type="entry name" value="Thioredoxin_8"/>
    <property type="match status" value="1"/>
</dbReference>
<dbReference type="GO" id="GO:0030178">
    <property type="term" value="P:negative regulation of Wnt signaling pathway"/>
    <property type="evidence" value="ECO:0007669"/>
    <property type="project" value="TreeGrafter"/>
</dbReference>
<feature type="region of interest" description="Disordered" evidence="1">
    <location>
        <begin position="476"/>
        <end position="540"/>
    </location>
</feature>
<feature type="compositionally biased region" description="Acidic residues" evidence="1">
    <location>
        <begin position="484"/>
        <end position="493"/>
    </location>
</feature>
<dbReference type="PROSITE" id="PS51352">
    <property type="entry name" value="THIOREDOXIN_2"/>
    <property type="match status" value="1"/>
</dbReference>
<dbReference type="SUPFAM" id="SSF52833">
    <property type="entry name" value="Thioredoxin-like"/>
    <property type="match status" value="2"/>
</dbReference>
<accession>A0AAD8YCY8</accession>
<dbReference type="AlphaFoldDB" id="A0AAD8YCY8"/>
<feature type="compositionally biased region" description="Low complexity" evidence="1">
    <location>
        <begin position="494"/>
        <end position="515"/>
    </location>
</feature>
<keyword evidence="2" id="KW-0732">Signal</keyword>
<dbReference type="InterPro" id="IPR013766">
    <property type="entry name" value="Thioredoxin_domain"/>
</dbReference>
<name>A0AAD8YCY8_9STRA</name>
<comment type="caution">
    <text evidence="4">The sequence shown here is derived from an EMBL/GenBank/DDBJ whole genome shotgun (WGS) entry which is preliminary data.</text>
</comment>
<dbReference type="Proteomes" id="UP001224775">
    <property type="component" value="Unassembled WGS sequence"/>
</dbReference>
<feature type="signal peptide" evidence="2">
    <location>
        <begin position="1"/>
        <end position="20"/>
    </location>
</feature>
<dbReference type="EMBL" id="JATAAI010000009">
    <property type="protein sequence ID" value="KAK1743523.1"/>
    <property type="molecule type" value="Genomic_DNA"/>
</dbReference>
<keyword evidence="5" id="KW-1185">Reference proteome</keyword>
<evidence type="ECO:0000256" key="2">
    <source>
        <dbReference type="SAM" id="SignalP"/>
    </source>
</evidence>
<gene>
    <name evidence="4" type="ORF">QTG54_006144</name>
</gene>
<feature type="domain" description="Thioredoxin" evidence="3">
    <location>
        <begin position="520"/>
        <end position="739"/>
    </location>
</feature>
<organism evidence="4 5">
    <name type="scientific">Skeletonema marinoi</name>
    <dbReference type="NCBI Taxonomy" id="267567"/>
    <lineage>
        <taxon>Eukaryota</taxon>
        <taxon>Sar</taxon>
        <taxon>Stramenopiles</taxon>
        <taxon>Ochrophyta</taxon>
        <taxon>Bacillariophyta</taxon>
        <taxon>Coscinodiscophyceae</taxon>
        <taxon>Thalassiosirophycidae</taxon>
        <taxon>Thalassiosirales</taxon>
        <taxon>Skeletonemataceae</taxon>
        <taxon>Skeletonema</taxon>
        <taxon>Skeletonema marinoi-dohrnii complex</taxon>
    </lineage>
</organism>
<dbReference type="PANTHER" id="PTHR46472">
    <property type="entry name" value="NUCLEOREDOXIN"/>
    <property type="match status" value="1"/>
</dbReference>
<evidence type="ECO:0000313" key="4">
    <source>
        <dbReference type="EMBL" id="KAK1743523.1"/>
    </source>
</evidence>
<dbReference type="Gene3D" id="3.40.30.10">
    <property type="entry name" value="Glutaredoxin"/>
    <property type="match status" value="1"/>
</dbReference>
<sequence length="739" mass="81297">MRLLLVLAVVLSFAQRQVHAQPPLLRFSTPALALILASEFVQAQPPEFEVVGDGACLDCGAGNGNVYDYIEFVDGSGATVTSKDECESLCVACASEVSSSNANREFRGFVWLPSSLGCACYFDDDSVDFTNECQNMSTCSGAASPNGYVTDRNGNGVMCSSNGKEPYYMLSNHQYFLSNTREECCEKFYEWDFYSCSGTTPELTHGEWYPDWSGGGSPCLADGEIPVPDYMLSNQNWYLSTTLEKCCERHFYWDINECLGITVVGTDKWYVSYEDMKCVQDCSGGALPCGGVANPWEELFNSKENCCKEKLSWLPRNAVRSSMSGEWNYYPCTGTKPDGSGDYYPDWNGYPATCKNDGNMPDYMLNPDNARWYLSSTLKECCERHVHYDLNNCMGMSQIPLCLSTMTTTRPRKNLLLLSVAALALLSTTPLLTYAQDAATADIVEDDVTDLGDVIGDAMGDITEGLDEEVVDLDDAAAPASVEESSESEEAATVDDAAATADETTTTAESTAEATAEFKTDEQTQAEEEEATPPPAQTGPFIDLFGEVLLSLEMVDETHAQVHQHYTNEVLSGKKVVGLYFSADWCGPCRQFTPDLVNFYDKMNARRGKKDEFEIIWVSRCRDVDSFGQYFTHMKWLALPPQEAMGQRGQYLGEKFKVKSIPTLVLLDEIGNVITLDGRNKIPMDKAGVGFPWRSPMSVLVSTLFPRSFRLLVKSQIAGVLEKAKAVLGGAARGAAAAR</sequence>
<feature type="chain" id="PRO_5042204016" evidence="2">
    <location>
        <begin position="21"/>
        <end position="739"/>
    </location>
</feature>
<dbReference type="GO" id="GO:0031397">
    <property type="term" value="P:negative regulation of protein ubiquitination"/>
    <property type="evidence" value="ECO:0007669"/>
    <property type="project" value="TreeGrafter"/>
</dbReference>
<evidence type="ECO:0000313" key="5">
    <source>
        <dbReference type="Proteomes" id="UP001224775"/>
    </source>
</evidence>
<protein>
    <submittedName>
        <fullName evidence="4">Thioredoxin domain-containing protein</fullName>
    </submittedName>
</protein>
<dbReference type="PANTHER" id="PTHR46472:SF1">
    <property type="entry name" value="NUCLEOREDOXIN"/>
    <property type="match status" value="1"/>
</dbReference>
<proteinExistence type="predicted"/>